<feature type="domain" description="Methyltransferase type 11" evidence="1">
    <location>
        <begin position="81"/>
        <end position="136"/>
    </location>
</feature>
<dbReference type="Pfam" id="PF08241">
    <property type="entry name" value="Methyltransf_11"/>
    <property type="match status" value="1"/>
</dbReference>
<proteinExistence type="predicted"/>
<dbReference type="EMBL" id="PIPI01000001">
    <property type="protein sequence ID" value="RUO21437.1"/>
    <property type="molecule type" value="Genomic_DNA"/>
</dbReference>
<sequence length="258" mass="29908">MWFKPAMREYSQPLPEFWRDIRQGDWLRDALQQGLAPHWETVFGHYLLKLGSLSDTIQTPCRIREQYVLCPRIQNSQDPQKNYHHPLIQAELSALPLQSDSVDAVFLPFVLQYHDDPHALLREVNRVLRADGHLILALTNPFNPVQLARLLPSMRDKPFWNGRLFSQQRVCDWLSLLHYDVLAAEYFGAGVPWRQEGSPERGWGRIMQVCPWLQSGYFIVARKREWPLTPVRLRQQRQAPVRSGAMAVGRGMSASSTD</sequence>
<protein>
    <recommendedName>
        <fullName evidence="1">Methyltransferase type 11 domain-containing protein</fullName>
    </recommendedName>
</protein>
<dbReference type="GO" id="GO:0008757">
    <property type="term" value="F:S-adenosylmethionine-dependent methyltransferase activity"/>
    <property type="evidence" value="ECO:0007669"/>
    <property type="project" value="InterPro"/>
</dbReference>
<evidence type="ECO:0000259" key="1">
    <source>
        <dbReference type="Pfam" id="PF08241"/>
    </source>
</evidence>
<dbReference type="RefSeq" id="WP_126790414.1">
    <property type="nucleotide sequence ID" value="NZ_PIPI01000001.1"/>
</dbReference>
<accession>A0A432VXQ0</accession>
<organism evidence="2 3">
    <name type="scientific">Aliidiomarina haloalkalitolerans</name>
    <dbReference type="NCBI Taxonomy" id="859059"/>
    <lineage>
        <taxon>Bacteria</taxon>
        <taxon>Pseudomonadati</taxon>
        <taxon>Pseudomonadota</taxon>
        <taxon>Gammaproteobacteria</taxon>
        <taxon>Alteromonadales</taxon>
        <taxon>Idiomarinaceae</taxon>
        <taxon>Aliidiomarina</taxon>
    </lineage>
</organism>
<dbReference type="Gene3D" id="3.40.50.150">
    <property type="entry name" value="Vaccinia Virus protein VP39"/>
    <property type="match status" value="1"/>
</dbReference>
<gene>
    <name evidence="2" type="ORF">CWE06_00810</name>
</gene>
<comment type="caution">
    <text evidence="2">The sequence shown here is derived from an EMBL/GenBank/DDBJ whole genome shotgun (WGS) entry which is preliminary data.</text>
</comment>
<dbReference type="InterPro" id="IPR013216">
    <property type="entry name" value="Methyltransf_11"/>
</dbReference>
<reference evidence="2 3" key="1">
    <citation type="journal article" date="2011" name="Front. Microbiol.">
        <title>Genomic signatures of strain selection and enhancement in Bacillus atrophaeus var. globigii, a historical biowarfare simulant.</title>
        <authorList>
            <person name="Gibbons H.S."/>
            <person name="Broomall S.M."/>
            <person name="McNew L.A."/>
            <person name="Daligault H."/>
            <person name="Chapman C."/>
            <person name="Bruce D."/>
            <person name="Karavis M."/>
            <person name="Krepps M."/>
            <person name="McGregor P.A."/>
            <person name="Hong C."/>
            <person name="Park K.H."/>
            <person name="Akmal A."/>
            <person name="Feldman A."/>
            <person name="Lin J.S."/>
            <person name="Chang W.E."/>
            <person name="Higgs B.W."/>
            <person name="Demirev P."/>
            <person name="Lindquist J."/>
            <person name="Liem A."/>
            <person name="Fochler E."/>
            <person name="Read T.D."/>
            <person name="Tapia R."/>
            <person name="Johnson S."/>
            <person name="Bishop-Lilly K.A."/>
            <person name="Detter C."/>
            <person name="Han C."/>
            <person name="Sozhamannan S."/>
            <person name="Rosenzweig C.N."/>
            <person name="Skowronski E.W."/>
        </authorList>
    </citation>
    <scope>NUCLEOTIDE SEQUENCE [LARGE SCALE GENOMIC DNA]</scope>
    <source>
        <strain evidence="2 3">AK5</strain>
    </source>
</reference>
<dbReference type="InterPro" id="IPR029063">
    <property type="entry name" value="SAM-dependent_MTases_sf"/>
</dbReference>
<evidence type="ECO:0000313" key="2">
    <source>
        <dbReference type="EMBL" id="RUO21437.1"/>
    </source>
</evidence>
<evidence type="ECO:0000313" key="3">
    <source>
        <dbReference type="Proteomes" id="UP000288212"/>
    </source>
</evidence>
<dbReference type="AlphaFoldDB" id="A0A432VXQ0"/>
<dbReference type="Proteomes" id="UP000288212">
    <property type="component" value="Unassembled WGS sequence"/>
</dbReference>
<dbReference type="SUPFAM" id="SSF53335">
    <property type="entry name" value="S-adenosyl-L-methionine-dependent methyltransferases"/>
    <property type="match status" value="1"/>
</dbReference>
<name>A0A432VXQ0_9GAMM</name>
<keyword evidence="3" id="KW-1185">Reference proteome</keyword>
<dbReference type="OrthoDB" id="6191410at2"/>
<dbReference type="CDD" id="cd02440">
    <property type="entry name" value="AdoMet_MTases"/>
    <property type="match status" value="1"/>
</dbReference>